<dbReference type="AlphaFoldDB" id="A0A6L8VLI8"/>
<dbReference type="Proteomes" id="UP000477083">
    <property type="component" value="Unassembled WGS sequence"/>
</dbReference>
<protein>
    <submittedName>
        <fullName evidence="1">Uncharacterized protein</fullName>
    </submittedName>
</protein>
<name>A0A6L8VLI8_9RHOB</name>
<reference evidence="1 2" key="1">
    <citation type="submission" date="2020-01" db="EMBL/GenBank/DDBJ databases">
        <title>Frigidibacter albus SP32T (=CGMCC 1.13995T).</title>
        <authorList>
            <person name="Liao X."/>
        </authorList>
    </citation>
    <scope>NUCLEOTIDE SEQUENCE [LARGE SCALE GENOMIC DNA]</scope>
    <source>
        <strain evidence="1 2">SP32</strain>
    </source>
</reference>
<comment type="caution">
    <text evidence="1">The sequence shown here is derived from an EMBL/GenBank/DDBJ whole genome shotgun (WGS) entry which is preliminary data.</text>
</comment>
<evidence type="ECO:0000313" key="1">
    <source>
        <dbReference type="EMBL" id="MZQ90402.1"/>
    </source>
</evidence>
<dbReference type="OrthoDB" id="6174477at2"/>
<dbReference type="RefSeq" id="WP_161347796.1">
    <property type="nucleotide sequence ID" value="NZ_BMGW01000010.1"/>
</dbReference>
<organism evidence="1 2">
    <name type="scientific">Frigidibacter albus</name>
    <dbReference type="NCBI Taxonomy" id="1465486"/>
    <lineage>
        <taxon>Bacteria</taxon>
        <taxon>Pseudomonadati</taxon>
        <taxon>Pseudomonadota</taxon>
        <taxon>Alphaproteobacteria</taxon>
        <taxon>Rhodobacterales</taxon>
        <taxon>Paracoccaceae</taxon>
        <taxon>Frigidibacter</taxon>
    </lineage>
</organism>
<gene>
    <name evidence="1" type="ORF">GS660_14995</name>
</gene>
<evidence type="ECO:0000313" key="2">
    <source>
        <dbReference type="Proteomes" id="UP000477083"/>
    </source>
</evidence>
<dbReference type="EMBL" id="WWNR01000010">
    <property type="protein sequence ID" value="MZQ90402.1"/>
    <property type="molecule type" value="Genomic_DNA"/>
</dbReference>
<proteinExistence type="predicted"/>
<accession>A0A6L8VLI8</accession>
<keyword evidence="2" id="KW-1185">Reference proteome</keyword>
<sequence>MTGPGPRVLVLGNSHIAAVKAAHEAAPGCWSALDFLGGQGEALASVTAEAGVLAPQDEAARQNILHLNGRDAFALADYDAFVVVGCKLGIYRALAPYRRARFLGLPSVARGKVGGYAAPVSRAMFGMAVQEGVAACLGGALALRIRASVQSGVPVLIAEQPRPSFDCRRAPDRFGEVLRAERLRDGPPLTEMFEAGVRAALPGITLLPQPSKTRAGALFTRPRYGNGSVRLTAGDRQYLHPEDDFIHANAEYGALVLDQIAAAVQAPRGTGVSPRL</sequence>